<evidence type="ECO:0000313" key="2">
    <source>
        <dbReference type="EMBL" id="POW06056.1"/>
    </source>
</evidence>
<dbReference type="VEuPathDB" id="FungiDB:PSTT_09308"/>
<feature type="compositionally biased region" description="Polar residues" evidence="1">
    <location>
        <begin position="536"/>
        <end position="550"/>
    </location>
</feature>
<feature type="compositionally biased region" description="Polar residues" evidence="1">
    <location>
        <begin position="193"/>
        <end position="211"/>
    </location>
</feature>
<feature type="region of interest" description="Disordered" evidence="1">
    <location>
        <begin position="503"/>
        <end position="550"/>
    </location>
</feature>
<feature type="region of interest" description="Disordered" evidence="1">
    <location>
        <begin position="183"/>
        <end position="214"/>
    </location>
</feature>
<feature type="compositionally biased region" description="Low complexity" evidence="1">
    <location>
        <begin position="657"/>
        <end position="681"/>
    </location>
</feature>
<feature type="compositionally biased region" description="Basic and acidic residues" evidence="1">
    <location>
        <begin position="413"/>
        <end position="434"/>
    </location>
</feature>
<gene>
    <name evidence="2" type="ORF">PSTT_09308</name>
</gene>
<feature type="compositionally biased region" description="Acidic residues" evidence="1">
    <location>
        <begin position="402"/>
        <end position="412"/>
    </location>
</feature>
<dbReference type="Proteomes" id="UP000239156">
    <property type="component" value="Unassembled WGS sequence"/>
</dbReference>
<feature type="compositionally biased region" description="Low complexity" evidence="1">
    <location>
        <begin position="337"/>
        <end position="353"/>
    </location>
</feature>
<feature type="compositionally biased region" description="Basic residues" evidence="1">
    <location>
        <begin position="381"/>
        <end position="391"/>
    </location>
</feature>
<organism evidence="2 3">
    <name type="scientific">Puccinia striiformis</name>
    <dbReference type="NCBI Taxonomy" id="27350"/>
    <lineage>
        <taxon>Eukaryota</taxon>
        <taxon>Fungi</taxon>
        <taxon>Dikarya</taxon>
        <taxon>Basidiomycota</taxon>
        <taxon>Pucciniomycotina</taxon>
        <taxon>Pucciniomycetes</taxon>
        <taxon>Pucciniales</taxon>
        <taxon>Pucciniaceae</taxon>
        <taxon>Puccinia</taxon>
    </lineage>
</organism>
<feature type="non-terminal residue" evidence="2">
    <location>
        <position position="696"/>
    </location>
</feature>
<sequence>MLDANLYTLNFVRSTNEPEKLFLIQESTGEPVYFRLRQAEGSETRTELYHASTIAPLGVFQHISSKLKLISLANPSATIELKNSGYINFEWTFYFDKILKFCWRKDIIGLAGSKRGYTCWMSRKPDPDYPCAIYKPGTSSVPPSCQFLDFNIRRIENLQDPRGLEFAIILALLGFTETVSLDQESRRSPSPPHSQKQLTSAPGSSSMTNYYDSPPIEANELRVHENSSTSELVAQGHKLFEDPLFLYLLVHAPNPKSFKRATVIAEQIKRDRSKRHGEELYQYLVDDIISEEIASGRRSSLPTMNTGPKPNTSLKVYLSRTPLDELLPKSATKKLGKSSFKPQLPPKQSSSPSTIQSRFMTGVHRLHITSINIISLLITSRKKTRKSKSQSKKTEKEKEEQQQEEGEEEEGLEEKTQEEKEAVYQEKDSQDCHQTRSRRKQKLSHSHRPMNQRSRRTRTIHDLCERITTDGEEKQQKNKIVMVKESVDRKRESRIRFSIISDSTTNTSNTSDPKRRPISWISSSRTSPPIDPNDDANGNRSSRESSTSFNKRYSFPVERADSVRSKSSTIRSTASSFVEIFLPPPLLSMEMEIVRPPLIIIITINLYLRSKDSLSPEGITSVLLRPSNNTGNQFGQAWKRLSSASNNTSAFLHSYKPSSNSTSTHTSNTTTSGSAGSSSNPSDFVSNLFSRKIHLS</sequence>
<feature type="compositionally biased region" description="Basic and acidic residues" evidence="1">
    <location>
        <begin position="392"/>
        <end position="401"/>
    </location>
</feature>
<dbReference type="AlphaFoldDB" id="A0A2S4V939"/>
<feature type="region of interest" description="Disordered" evidence="1">
    <location>
        <begin position="652"/>
        <end position="681"/>
    </location>
</feature>
<keyword evidence="3" id="KW-1185">Reference proteome</keyword>
<accession>A0A2S4V939</accession>
<protein>
    <submittedName>
        <fullName evidence="2">Uncharacterized protein</fullName>
    </submittedName>
</protein>
<evidence type="ECO:0000256" key="1">
    <source>
        <dbReference type="SAM" id="MobiDB-lite"/>
    </source>
</evidence>
<feature type="region of interest" description="Disordered" evidence="1">
    <location>
        <begin position="381"/>
        <end position="460"/>
    </location>
</feature>
<dbReference type="EMBL" id="PKSL01000091">
    <property type="protein sequence ID" value="POW06056.1"/>
    <property type="molecule type" value="Genomic_DNA"/>
</dbReference>
<name>A0A2S4V939_9BASI</name>
<reference evidence="2" key="1">
    <citation type="submission" date="2017-12" db="EMBL/GenBank/DDBJ databases">
        <title>Gene loss provides genomic basis for host adaptation in cereal stripe rust fungi.</title>
        <authorList>
            <person name="Xia C."/>
        </authorList>
    </citation>
    <scope>NUCLEOTIDE SEQUENCE [LARGE SCALE GENOMIC DNA]</scope>
    <source>
        <strain evidence="2">93-210</strain>
    </source>
</reference>
<proteinExistence type="predicted"/>
<dbReference type="VEuPathDB" id="FungiDB:PSHT_15709"/>
<feature type="region of interest" description="Disordered" evidence="1">
    <location>
        <begin position="331"/>
        <end position="355"/>
    </location>
</feature>
<comment type="caution">
    <text evidence="2">The sequence shown here is derived from an EMBL/GenBank/DDBJ whole genome shotgun (WGS) entry which is preliminary data.</text>
</comment>
<evidence type="ECO:0000313" key="3">
    <source>
        <dbReference type="Proteomes" id="UP000239156"/>
    </source>
</evidence>
<feature type="compositionally biased region" description="Basic residues" evidence="1">
    <location>
        <begin position="435"/>
        <end position="458"/>
    </location>
</feature>